<protein>
    <recommendedName>
        <fullName evidence="4">DUF4136 domain-containing protein</fullName>
    </recommendedName>
</protein>
<dbReference type="EMBL" id="JACYTR010000096">
    <property type="protein sequence ID" value="MBD8528211.1"/>
    <property type="molecule type" value="Genomic_DNA"/>
</dbReference>
<evidence type="ECO:0000313" key="3">
    <source>
        <dbReference type="Proteomes" id="UP000613768"/>
    </source>
</evidence>
<reference evidence="2 3" key="1">
    <citation type="submission" date="2020-09" db="EMBL/GenBank/DDBJ databases">
        <title>Pseudoxanthomonas sp. CAU 1598 isolated from sand of Yaerae Beach.</title>
        <authorList>
            <person name="Kim W."/>
        </authorList>
    </citation>
    <scope>NUCLEOTIDE SEQUENCE [LARGE SCALE GENOMIC DNA]</scope>
    <source>
        <strain evidence="2 3">CAU 1598</strain>
    </source>
</reference>
<evidence type="ECO:0000256" key="1">
    <source>
        <dbReference type="SAM" id="SignalP"/>
    </source>
</evidence>
<dbReference type="PROSITE" id="PS51257">
    <property type="entry name" value="PROKAR_LIPOPROTEIN"/>
    <property type="match status" value="1"/>
</dbReference>
<dbReference type="Proteomes" id="UP000613768">
    <property type="component" value="Unassembled WGS sequence"/>
</dbReference>
<proteinExistence type="predicted"/>
<keyword evidence="1" id="KW-0732">Signal</keyword>
<evidence type="ECO:0000313" key="2">
    <source>
        <dbReference type="EMBL" id="MBD8528211.1"/>
    </source>
</evidence>
<sequence length="198" mass="21181">MHRARWKSLFLVAIAASSTGCANRYQNVLLGTAVAGQAPINEIEQIYYLGVLDPRGQVPPQMYRIRVHGQSSLGGAHFASGWVPSSVVDSLNPASINPEHSIIGAGEAGSTFLGGRNLIAFGPEGFREVPQDHRLVMVMGSDSSKFFTAVGEALGAVSAAKIHTHSVRLNDELFRALSDLLREQKRLADFSADQGGVP</sequence>
<feature type="signal peptide" evidence="1">
    <location>
        <begin position="1"/>
        <end position="22"/>
    </location>
</feature>
<organism evidence="2 3">
    <name type="scientific">Pseudomarimonas arenosa</name>
    <dbReference type="NCBI Taxonomy" id="2774145"/>
    <lineage>
        <taxon>Bacteria</taxon>
        <taxon>Pseudomonadati</taxon>
        <taxon>Pseudomonadota</taxon>
        <taxon>Gammaproteobacteria</taxon>
        <taxon>Lysobacterales</taxon>
        <taxon>Lysobacteraceae</taxon>
        <taxon>Pseudomarimonas</taxon>
    </lineage>
</organism>
<feature type="chain" id="PRO_5043879147" description="DUF4136 domain-containing protein" evidence="1">
    <location>
        <begin position="23"/>
        <end position="198"/>
    </location>
</feature>
<gene>
    <name evidence="2" type="ORF">IFO71_20885</name>
</gene>
<keyword evidence="3" id="KW-1185">Reference proteome</keyword>
<dbReference type="RefSeq" id="WP_192031628.1">
    <property type="nucleotide sequence ID" value="NZ_JACYTR010000096.1"/>
</dbReference>
<dbReference type="AlphaFoldDB" id="A0AAW3ZQ19"/>
<accession>A0AAW3ZQ19</accession>
<evidence type="ECO:0008006" key="4">
    <source>
        <dbReference type="Google" id="ProtNLM"/>
    </source>
</evidence>
<comment type="caution">
    <text evidence="2">The sequence shown here is derived from an EMBL/GenBank/DDBJ whole genome shotgun (WGS) entry which is preliminary data.</text>
</comment>
<name>A0AAW3ZQ19_9GAMM</name>